<evidence type="ECO:0000313" key="2">
    <source>
        <dbReference type="Proteomes" id="UP000054359"/>
    </source>
</evidence>
<keyword evidence="2" id="KW-1185">Reference proteome</keyword>
<dbReference type="AlphaFoldDB" id="A0A087TF50"/>
<dbReference type="EMBL" id="KK114940">
    <property type="protein sequence ID" value="KFM63739.1"/>
    <property type="molecule type" value="Genomic_DNA"/>
</dbReference>
<dbReference type="OrthoDB" id="6514900at2759"/>
<dbReference type="Proteomes" id="UP000054359">
    <property type="component" value="Unassembled WGS sequence"/>
</dbReference>
<name>A0A087TF50_STEMI</name>
<feature type="non-terminal residue" evidence="1">
    <location>
        <position position="84"/>
    </location>
</feature>
<protein>
    <submittedName>
        <fullName evidence="1">Uncharacterized protein</fullName>
    </submittedName>
</protein>
<organism evidence="1 2">
    <name type="scientific">Stegodyphus mimosarum</name>
    <name type="common">African social velvet spider</name>
    <dbReference type="NCBI Taxonomy" id="407821"/>
    <lineage>
        <taxon>Eukaryota</taxon>
        <taxon>Metazoa</taxon>
        <taxon>Ecdysozoa</taxon>
        <taxon>Arthropoda</taxon>
        <taxon>Chelicerata</taxon>
        <taxon>Arachnida</taxon>
        <taxon>Araneae</taxon>
        <taxon>Araneomorphae</taxon>
        <taxon>Entelegynae</taxon>
        <taxon>Eresoidea</taxon>
        <taxon>Eresidae</taxon>
        <taxon>Stegodyphus</taxon>
    </lineage>
</organism>
<accession>A0A087TF50</accession>
<gene>
    <name evidence="1" type="ORF">X975_21935</name>
</gene>
<reference evidence="1 2" key="1">
    <citation type="submission" date="2013-11" db="EMBL/GenBank/DDBJ databases">
        <title>Genome sequencing of Stegodyphus mimosarum.</title>
        <authorList>
            <person name="Bechsgaard J."/>
        </authorList>
    </citation>
    <scope>NUCLEOTIDE SEQUENCE [LARGE SCALE GENOMIC DNA]</scope>
</reference>
<sequence>MLLTDSSIPWPCKGKRKRSYDKDIILVQLENLPVEELRESRLKLPYFRHKALTYPRRLPSREYNIFISNDLENRDLQMDDDLSK</sequence>
<evidence type="ECO:0000313" key="1">
    <source>
        <dbReference type="EMBL" id="KFM63739.1"/>
    </source>
</evidence>
<proteinExistence type="predicted"/>